<dbReference type="AlphaFoldDB" id="A0A498IQH9"/>
<evidence type="ECO:0000256" key="2">
    <source>
        <dbReference type="SAM" id="MobiDB-lite"/>
    </source>
</evidence>
<keyword evidence="4" id="KW-1185">Reference proteome</keyword>
<evidence type="ECO:0000313" key="4">
    <source>
        <dbReference type="Proteomes" id="UP000290289"/>
    </source>
</evidence>
<name>A0A498IQH9_MALDO</name>
<dbReference type="Proteomes" id="UP000290289">
    <property type="component" value="Chromosome 10"/>
</dbReference>
<evidence type="ECO:0000313" key="3">
    <source>
        <dbReference type="EMBL" id="RXH85510.1"/>
    </source>
</evidence>
<feature type="region of interest" description="Disordered" evidence="2">
    <location>
        <begin position="106"/>
        <end position="133"/>
    </location>
</feature>
<feature type="compositionally biased region" description="Basic and acidic residues" evidence="2">
    <location>
        <begin position="108"/>
        <end position="125"/>
    </location>
</feature>
<comment type="similarity">
    <text evidence="1">Belongs to the abscisic acid and water stress-induced protein family.</text>
</comment>
<proteinExistence type="inferred from homology"/>
<organism evidence="3 4">
    <name type="scientific">Malus domestica</name>
    <name type="common">Apple</name>
    <name type="synonym">Pyrus malus</name>
    <dbReference type="NCBI Taxonomy" id="3750"/>
    <lineage>
        <taxon>Eukaryota</taxon>
        <taxon>Viridiplantae</taxon>
        <taxon>Streptophyta</taxon>
        <taxon>Embryophyta</taxon>
        <taxon>Tracheophyta</taxon>
        <taxon>Spermatophyta</taxon>
        <taxon>Magnoliopsida</taxon>
        <taxon>eudicotyledons</taxon>
        <taxon>Gunneridae</taxon>
        <taxon>Pentapetalae</taxon>
        <taxon>rosids</taxon>
        <taxon>fabids</taxon>
        <taxon>Rosales</taxon>
        <taxon>Rosaceae</taxon>
        <taxon>Amygdaloideae</taxon>
        <taxon>Maleae</taxon>
        <taxon>Malus</taxon>
    </lineage>
</organism>
<sequence length="133" mass="15126">MSEEKHHHGLFNHHKDEDKPSDYPQSGYSDTPVAYGATTTLEPEIDYKNEEKHHKHLEHYDEAGVVAAGAYALHEKHKAKKDPEHAHKHKIEEEIAAAAAVGAGGFAFHEHHDKKETKKEEEEAHGKKHHHLF</sequence>
<dbReference type="PANTHER" id="PTHR33801:SF26">
    <property type="entry name" value="OS04G0423400 PROTEIN"/>
    <property type="match status" value="1"/>
</dbReference>
<protein>
    <submittedName>
        <fullName evidence="3">Uncharacterized protein</fullName>
    </submittedName>
</protein>
<accession>A0A498IQH9</accession>
<gene>
    <name evidence="3" type="ORF">DVH24_009331</name>
</gene>
<evidence type="ECO:0000256" key="1">
    <source>
        <dbReference type="ARBA" id="ARBA00007160"/>
    </source>
</evidence>
<dbReference type="EMBL" id="RDQH01000336">
    <property type="protein sequence ID" value="RXH85510.1"/>
    <property type="molecule type" value="Genomic_DNA"/>
</dbReference>
<reference evidence="3 4" key="1">
    <citation type="submission" date="2018-10" db="EMBL/GenBank/DDBJ databases">
        <title>A high-quality apple genome assembly.</title>
        <authorList>
            <person name="Hu J."/>
        </authorList>
    </citation>
    <scope>NUCLEOTIDE SEQUENCE [LARGE SCALE GENOMIC DNA]</scope>
    <source>
        <strain evidence="4">cv. HFTH1</strain>
        <tissue evidence="3">Young leaf</tissue>
    </source>
</reference>
<dbReference type="InterPro" id="IPR003496">
    <property type="entry name" value="ABA_WDS"/>
</dbReference>
<dbReference type="Pfam" id="PF02496">
    <property type="entry name" value="ABA_WDS"/>
    <property type="match status" value="1"/>
</dbReference>
<comment type="caution">
    <text evidence="3">The sequence shown here is derived from an EMBL/GenBank/DDBJ whole genome shotgun (WGS) entry which is preliminary data.</text>
</comment>
<dbReference type="PANTHER" id="PTHR33801">
    <property type="entry name" value="ABSCISIC STRESS-RIPENING PROTEIN 5"/>
    <property type="match status" value="1"/>
</dbReference>
<feature type="region of interest" description="Disordered" evidence="2">
    <location>
        <begin position="1"/>
        <end position="34"/>
    </location>
</feature>